<dbReference type="GO" id="GO:0005886">
    <property type="term" value="C:plasma membrane"/>
    <property type="evidence" value="ECO:0007669"/>
    <property type="project" value="UniProtKB-SubCell"/>
</dbReference>
<dbReference type="PROSITE" id="PS50850">
    <property type="entry name" value="MFS"/>
    <property type="match status" value="1"/>
</dbReference>
<evidence type="ECO:0000313" key="8">
    <source>
        <dbReference type="Proteomes" id="UP000199393"/>
    </source>
</evidence>
<dbReference type="CDD" id="cd17393">
    <property type="entry name" value="MFS_MosC_like"/>
    <property type="match status" value="1"/>
</dbReference>
<dbReference type="SUPFAM" id="SSF103473">
    <property type="entry name" value="MFS general substrate transporter"/>
    <property type="match status" value="1"/>
</dbReference>
<protein>
    <submittedName>
        <fullName evidence="7">Sugar phosphate permease</fullName>
    </submittedName>
</protein>
<evidence type="ECO:0000313" key="7">
    <source>
        <dbReference type="EMBL" id="SBV25784.1"/>
    </source>
</evidence>
<evidence type="ECO:0000256" key="1">
    <source>
        <dbReference type="ARBA" id="ARBA00004651"/>
    </source>
</evidence>
<dbReference type="GO" id="GO:0022857">
    <property type="term" value="F:transmembrane transporter activity"/>
    <property type="evidence" value="ECO:0007669"/>
    <property type="project" value="InterPro"/>
</dbReference>
<evidence type="ECO:0000256" key="5">
    <source>
        <dbReference type="SAM" id="Phobius"/>
    </source>
</evidence>
<dbReference type="InterPro" id="IPR036259">
    <property type="entry name" value="MFS_trans_sf"/>
</dbReference>
<feature type="transmembrane region" description="Helical" evidence="5">
    <location>
        <begin position="279"/>
        <end position="296"/>
    </location>
</feature>
<sequence length="406" mass="41208">MFKALRAARISTFGYFTINGFVLGAWVVHIPTIEHRAGITHATLGWLLLLLGAGAFAGMQLAGPLTDRLGARRVVPLSALLLSAAVVLPGLSTSGWSLGAALFVFGIGNGCLDVSMNAHAVQVEAGYQRPIMSAFHAWFSVGGVAAAVVGARTLSWGWSPTTTLAVVAAVSVAAVAVFRAGLLAAPTRANPTGANATGAEPTSPSWRSTPSRIWLLAALALMLMLSEGVAADWSVLALRETLDAAPATAAFAYGAFATAMTVGRLLIDRVAGRVGPVAVLRWGSVLAVLALALVVWSPSVPVVLGGWALFGAGLAGAVPQLFSAAGHSDPAAAGTNVSRVASLGYLGMLAGPAAIGGLTHVMPINLTFLLPLVFCVIAAFAAPLAGSARRSRTAPPRAVDELASAG</sequence>
<dbReference type="Proteomes" id="UP000199393">
    <property type="component" value="Chromosome I"/>
</dbReference>
<evidence type="ECO:0000256" key="2">
    <source>
        <dbReference type="ARBA" id="ARBA00022692"/>
    </source>
</evidence>
<keyword evidence="3 5" id="KW-1133">Transmembrane helix</keyword>
<feature type="transmembrane region" description="Helical" evidence="5">
    <location>
        <begin position="137"/>
        <end position="158"/>
    </location>
</feature>
<reference evidence="8" key="1">
    <citation type="submission" date="2016-06" db="EMBL/GenBank/DDBJ databases">
        <authorList>
            <person name="Varghese N."/>
        </authorList>
    </citation>
    <scope>NUCLEOTIDE SEQUENCE [LARGE SCALE GENOMIC DNA]</scope>
    <source>
        <strain evidence="8">DSM 45344</strain>
    </source>
</reference>
<keyword evidence="2 5" id="KW-0812">Transmembrane</keyword>
<keyword evidence="8" id="KW-1185">Reference proteome</keyword>
<dbReference type="InterPro" id="IPR051788">
    <property type="entry name" value="MFS_Transporter"/>
</dbReference>
<evidence type="ECO:0000256" key="3">
    <source>
        <dbReference type="ARBA" id="ARBA00022989"/>
    </source>
</evidence>
<dbReference type="InterPro" id="IPR011701">
    <property type="entry name" value="MFS"/>
</dbReference>
<feature type="domain" description="Major facilitator superfamily (MFS) profile" evidence="6">
    <location>
        <begin position="1"/>
        <end position="390"/>
    </location>
</feature>
<dbReference type="OrthoDB" id="151222at2"/>
<dbReference type="PANTHER" id="PTHR23514">
    <property type="entry name" value="BYPASS OF STOP CODON PROTEIN 6"/>
    <property type="match status" value="1"/>
</dbReference>
<feature type="transmembrane region" description="Helical" evidence="5">
    <location>
        <begin position="12"/>
        <end position="32"/>
    </location>
</feature>
<gene>
    <name evidence="7" type="ORF">GA0070620_1264</name>
</gene>
<dbReference type="PANTHER" id="PTHR23514:SF13">
    <property type="entry name" value="INNER MEMBRANE PROTEIN YBJJ"/>
    <property type="match status" value="1"/>
</dbReference>
<comment type="subcellular location">
    <subcellularLocation>
        <location evidence="1">Cell membrane</location>
        <topology evidence="1">Multi-pass membrane protein</topology>
    </subcellularLocation>
</comment>
<dbReference type="Pfam" id="PF07690">
    <property type="entry name" value="MFS_1"/>
    <property type="match status" value="2"/>
</dbReference>
<evidence type="ECO:0000256" key="4">
    <source>
        <dbReference type="ARBA" id="ARBA00023136"/>
    </source>
</evidence>
<dbReference type="EMBL" id="LT598496">
    <property type="protein sequence ID" value="SBV25784.1"/>
    <property type="molecule type" value="Genomic_DNA"/>
</dbReference>
<feature type="transmembrane region" description="Helical" evidence="5">
    <location>
        <begin position="247"/>
        <end position="267"/>
    </location>
</feature>
<dbReference type="AlphaFoldDB" id="A0A1C3MZR3"/>
<dbReference type="Gene3D" id="1.20.1250.20">
    <property type="entry name" value="MFS general substrate transporter like domains"/>
    <property type="match status" value="2"/>
</dbReference>
<feature type="transmembrane region" description="Helical" evidence="5">
    <location>
        <begin position="213"/>
        <end position="235"/>
    </location>
</feature>
<evidence type="ECO:0000259" key="6">
    <source>
        <dbReference type="PROSITE" id="PS50850"/>
    </source>
</evidence>
<dbReference type="InterPro" id="IPR020846">
    <property type="entry name" value="MFS_dom"/>
</dbReference>
<feature type="transmembrane region" description="Helical" evidence="5">
    <location>
        <begin position="302"/>
        <end position="322"/>
    </location>
</feature>
<accession>A0A1C3MZR3</accession>
<feature type="transmembrane region" description="Helical" evidence="5">
    <location>
        <begin position="368"/>
        <end position="388"/>
    </location>
</feature>
<dbReference type="STRING" id="307121.GA0070620_1264"/>
<feature type="transmembrane region" description="Helical" evidence="5">
    <location>
        <begin position="74"/>
        <end position="92"/>
    </location>
</feature>
<proteinExistence type="predicted"/>
<keyword evidence="4 5" id="KW-0472">Membrane</keyword>
<feature type="transmembrane region" description="Helical" evidence="5">
    <location>
        <begin position="98"/>
        <end position="116"/>
    </location>
</feature>
<feature type="transmembrane region" description="Helical" evidence="5">
    <location>
        <begin position="164"/>
        <end position="185"/>
    </location>
</feature>
<feature type="transmembrane region" description="Helical" evidence="5">
    <location>
        <begin position="44"/>
        <end position="62"/>
    </location>
</feature>
<dbReference type="PATRIC" id="fig|307121.4.peg.1295"/>
<organism evidence="7 8">
    <name type="scientific">Micromonospora krabiensis</name>
    <dbReference type="NCBI Taxonomy" id="307121"/>
    <lineage>
        <taxon>Bacteria</taxon>
        <taxon>Bacillati</taxon>
        <taxon>Actinomycetota</taxon>
        <taxon>Actinomycetes</taxon>
        <taxon>Micromonosporales</taxon>
        <taxon>Micromonosporaceae</taxon>
        <taxon>Micromonospora</taxon>
    </lineage>
</organism>
<dbReference type="RefSeq" id="WP_091588987.1">
    <property type="nucleotide sequence ID" value="NZ_JBHRWG010000003.1"/>
</dbReference>
<feature type="transmembrane region" description="Helical" evidence="5">
    <location>
        <begin position="343"/>
        <end position="362"/>
    </location>
</feature>
<name>A0A1C3MZR3_9ACTN</name>